<comment type="caution">
    <text evidence="4">The sequence shown here is derived from an EMBL/GenBank/DDBJ whole genome shotgun (WGS) entry which is preliminary data.</text>
</comment>
<evidence type="ECO:0000313" key="5">
    <source>
        <dbReference type="Proteomes" id="UP000294692"/>
    </source>
</evidence>
<dbReference type="PANTHER" id="PTHR30349:SF94">
    <property type="entry name" value="INTEGRASE_RECOMBINASE HI_1414-RELATED"/>
    <property type="match status" value="1"/>
</dbReference>
<evidence type="ECO:0000313" key="4">
    <source>
        <dbReference type="EMBL" id="TCV00520.1"/>
    </source>
</evidence>
<dbReference type="Gene3D" id="1.10.443.10">
    <property type="entry name" value="Intergrase catalytic core"/>
    <property type="match status" value="1"/>
</dbReference>
<keyword evidence="1" id="KW-0229">DNA integration</keyword>
<keyword evidence="5" id="KW-1185">Reference proteome</keyword>
<dbReference type="PROSITE" id="PS51898">
    <property type="entry name" value="TYR_RECOMBINASE"/>
    <property type="match status" value="1"/>
</dbReference>
<evidence type="ECO:0000256" key="2">
    <source>
        <dbReference type="ARBA" id="ARBA00023172"/>
    </source>
</evidence>
<dbReference type="PANTHER" id="PTHR30349">
    <property type="entry name" value="PHAGE INTEGRASE-RELATED"/>
    <property type="match status" value="1"/>
</dbReference>
<evidence type="ECO:0000256" key="1">
    <source>
        <dbReference type="ARBA" id="ARBA00022908"/>
    </source>
</evidence>
<keyword evidence="2" id="KW-0233">DNA recombination</keyword>
<dbReference type="RefSeq" id="WP_377747927.1">
    <property type="nucleotide sequence ID" value="NZ_JBHRVM010000001.1"/>
</dbReference>
<evidence type="ECO:0000259" key="3">
    <source>
        <dbReference type="PROSITE" id="PS51898"/>
    </source>
</evidence>
<feature type="domain" description="Tyr recombinase" evidence="3">
    <location>
        <begin position="91"/>
        <end position="273"/>
    </location>
</feature>
<name>A0A4V2VS02_9BURK</name>
<proteinExistence type="predicted"/>
<dbReference type="InterPro" id="IPR013762">
    <property type="entry name" value="Integrase-like_cat_sf"/>
</dbReference>
<sequence length="296" mass="34711">MARAWRKTPLAQRPIGSILSTDLIRTRDEWLAKYKPATVVRRFALISHLYTVARKDWSMPMLANPVELVRRPAVQDGRTRRIYKRIMLRGVSLQECPRNELQWIIRATRSRELPIIVMLAIETGMRRSEIAGVRRENIDLVHGTIFLSMTKNGGSRIVPLTPFAKHVMRQYLANKPARGCIFSITPEAITRSFIRARKKARRQYEDLCRKYNRTPRDEYFVDLRFHDLRHESTSILATIFEMHELAKVGGWKDTRMLLRYYHPDGRELAKKLARSTLGKRQLEKIRQTPELEVTYA</sequence>
<accession>A0A4V2VS02</accession>
<dbReference type="GO" id="GO:0003677">
    <property type="term" value="F:DNA binding"/>
    <property type="evidence" value="ECO:0007669"/>
    <property type="project" value="InterPro"/>
</dbReference>
<gene>
    <name evidence="4" type="ORF">EV686_103100</name>
</gene>
<dbReference type="CDD" id="cd00796">
    <property type="entry name" value="INT_Rci_Hp1_C"/>
    <property type="match status" value="1"/>
</dbReference>
<dbReference type="EMBL" id="SMBX01000003">
    <property type="protein sequence ID" value="TCV00520.1"/>
    <property type="molecule type" value="Genomic_DNA"/>
</dbReference>
<dbReference type="InterPro" id="IPR050090">
    <property type="entry name" value="Tyrosine_recombinase_XerCD"/>
</dbReference>
<dbReference type="InterPro" id="IPR002104">
    <property type="entry name" value="Integrase_catalytic"/>
</dbReference>
<dbReference type="InterPro" id="IPR011010">
    <property type="entry name" value="DNA_brk_join_enz"/>
</dbReference>
<dbReference type="GO" id="GO:0015074">
    <property type="term" value="P:DNA integration"/>
    <property type="evidence" value="ECO:0007669"/>
    <property type="project" value="UniProtKB-KW"/>
</dbReference>
<dbReference type="AlphaFoldDB" id="A0A4V2VS02"/>
<dbReference type="SUPFAM" id="SSF56349">
    <property type="entry name" value="DNA breaking-rejoining enzymes"/>
    <property type="match status" value="1"/>
</dbReference>
<dbReference type="GO" id="GO:0006310">
    <property type="term" value="P:DNA recombination"/>
    <property type="evidence" value="ECO:0007669"/>
    <property type="project" value="UniProtKB-KW"/>
</dbReference>
<dbReference type="Pfam" id="PF00589">
    <property type="entry name" value="Phage_integrase"/>
    <property type="match status" value="1"/>
</dbReference>
<organism evidence="4 5">
    <name type="scientific">Paracandidimonas soli</name>
    <dbReference type="NCBI Taxonomy" id="1917182"/>
    <lineage>
        <taxon>Bacteria</taxon>
        <taxon>Pseudomonadati</taxon>
        <taxon>Pseudomonadota</taxon>
        <taxon>Betaproteobacteria</taxon>
        <taxon>Burkholderiales</taxon>
        <taxon>Alcaligenaceae</taxon>
        <taxon>Paracandidimonas</taxon>
    </lineage>
</organism>
<protein>
    <submittedName>
        <fullName evidence="4">Phage integrase family protein</fullName>
    </submittedName>
</protein>
<reference evidence="4 5" key="1">
    <citation type="submission" date="2019-03" db="EMBL/GenBank/DDBJ databases">
        <title>Genomic Encyclopedia of Type Strains, Phase IV (KMG-IV): sequencing the most valuable type-strain genomes for metagenomic binning, comparative biology and taxonomic classification.</title>
        <authorList>
            <person name="Goeker M."/>
        </authorList>
    </citation>
    <scope>NUCLEOTIDE SEQUENCE [LARGE SCALE GENOMIC DNA]</scope>
    <source>
        <strain evidence="4 5">DSM 100048</strain>
    </source>
</reference>
<dbReference type="Proteomes" id="UP000294692">
    <property type="component" value="Unassembled WGS sequence"/>
</dbReference>